<evidence type="ECO:0000259" key="1">
    <source>
        <dbReference type="Pfam" id="PF04773"/>
    </source>
</evidence>
<sequence>MEDLAASMRKMLVSRRVVVGGLLLTAVGGGATPAWAGSALGEATEIRGDVRLRQAKKDKPLAVGGQLFENDRVHTNAESFATLNLGTDTRVLLGAETELLVDSFIAGQGGTLELGTGRMVFDRPEGLPKVDVAVRTAFGMIGVRGTKFFCGPSRAAFAVFVEHGSVSVARGGVTKIVAAGQGVEFHHRGDAPSEPANWGEARIKEAYASVGLTR</sequence>
<evidence type="ECO:0000313" key="2">
    <source>
        <dbReference type="EMBL" id="USJ23509.1"/>
    </source>
</evidence>
<protein>
    <submittedName>
        <fullName evidence="2">FecR family protein</fullName>
    </submittedName>
</protein>
<dbReference type="InterPro" id="IPR006860">
    <property type="entry name" value="FecR"/>
</dbReference>
<dbReference type="EMBL" id="CP098807">
    <property type="protein sequence ID" value="USJ23509.1"/>
    <property type="molecule type" value="Genomic_DNA"/>
</dbReference>
<evidence type="ECO:0000313" key="3">
    <source>
        <dbReference type="Proteomes" id="UP001055460"/>
    </source>
</evidence>
<organism evidence="2 3">
    <name type="scientific">Ensifer adhaerens</name>
    <name type="common">Sinorhizobium morelense</name>
    <dbReference type="NCBI Taxonomy" id="106592"/>
    <lineage>
        <taxon>Bacteria</taxon>
        <taxon>Pseudomonadati</taxon>
        <taxon>Pseudomonadota</taxon>
        <taxon>Alphaproteobacteria</taxon>
        <taxon>Hyphomicrobiales</taxon>
        <taxon>Rhizobiaceae</taxon>
        <taxon>Sinorhizobium/Ensifer group</taxon>
        <taxon>Ensifer</taxon>
    </lineage>
</organism>
<feature type="domain" description="FecR protein" evidence="1">
    <location>
        <begin position="71"/>
        <end position="166"/>
    </location>
</feature>
<dbReference type="Pfam" id="PF04773">
    <property type="entry name" value="FecR"/>
    <property type="match status" value="1"/>
</dbReference>
<gene>
    <name evidence="2" type="ORF">NE863_00510</name>
</gene>
<accession>A0A9Q8Y9B5</accession>
<reference evidence="2" key="1">
    <citation type="submission" date="2022-06" db="EMBL/GenBank/DDBJ databases">
        <title>Physiological and biochemical characterization and genomic elucidation of a strain of the genus Ensifer adhaerens M8 that combines arsenic oxidation and chromium reduction.</title>
        <authorList>
            <person name="Li X."/>
            <person name="Yu c."/>
        </authorList>
    </citation>
    <scope>NUCLEOTIDE SEQUENCE</scope>
    <source>
        <strain evidence="2">M8</strain>
    </source>
</reference>
<dbReference type="Gene3D" id="2.60.120.1440">
    <property type="match status" value="1"/>
</dbReference>
<dbReference type="Proteomes" id="UP001055460">
    <property type="component" value="Chromosome"/>
</dbReference>
<dbReference type="PANTHER" id="PTHR38731">
    <property type="entry name" value="LIPL45-RELATED LIPOPROTEIN-RELATED"/>
    <property type="match status" value="1"/>
</dbReference>
<name>A0A9Q8Y9B5_ENSAD</name>
<dbReference type="AlphaFoldDB" id="A0A9Q8Y9B5"/>
<proteinExistence type="predicted"/>